<keyword evidence="7" id="KW-1185">Reference proteome</keyword>
<name>A0AAC9AZD0_SPHMC</name>
<dbReference type="Proteomes" id="UP000076088">
    <property type="component" value="Plasmid unnamed1"/>
</dbReference>
<evidence type="ECO:0000256" key="2">
    <source>
        <dbReference type="ARBA" id="ARBA00023002"/>
    </source>
</evidence>
<dbReference type="PANTHER" id="PTHR42804">
    <property type="entry name" value="ALDEHYDE DEHYDROGENASE"/>
    <property type="match status" value="1"/>
</dbReference>
<gene>
    <name evidence="6" type="ORF">ATM17_30380</name>
</gene>
<sequence>MIVHDSFFIGGRWVAPESDGSFDVISPITEEIYGRIPVAVPADIDRAVAAARHAFEEGEWPRMSIDQRCEAMTRFAKCLEPLVGEAIDLQINEMGGVRKFIGPATQTCLGQRIYDGIDVVRQLPLREVRDGAFGKVIVTRDPVGVVAAIVPWNVPLSGLMLKLVPALLTGCPIVIKPSPDSPLSSHVIGDAAIAAGLPAGVINIVPGDRDVGQYLVAHPGVDKVSFTGSSAAGRHVGATCGGMLRPCTLELGGKSAGIILDDFDLDGQFDVVMNKTMLNNGQLCVANTRILVPAHREQQVIDRFAAAIAARKIGDPRDPDTDWGPLPGERHRDRVEGFIRSGIEEGATLAVGGGRPVMTKGWYVNPTIFSGVTNDMRIAREEIFGPVISLIRYDTIEDAVRIANDSDYGLGGGIFTSDIERGAMLAERIDTGSLVVNDGIFAGGGGPFGGRKQSGLGLENGPEGMASHYKFRSVSLAPGQAFDLARAEALA</sequence>
<evidence type="ECO:0000313" key="6">
    <source>
        <dbReference type="EMBL" id="AMU92569.1"/>
    </source>
</evidence>
<feature type="domain" description="Aldehyde dehydrogenase" evidence="5">
    <location>
        <begin position="13"/>
        <end position="473"/>
    </location>
</feature>
<evidence type="ECO:0000256" key="1">
    <source>
        <dbReference type="ARBA" id="ARBA00009986"/>
    </source>
</evidence>
<keyword evidence="6" id="KW-0614">Plasmid</keyword>
<reference evidence="7" key="1">
    <citation type="submission" date="2015-11" db="EMBL/GenBank/DDBJ databases">
        <title>Complete genome sequence of a polyethylene-glycol degrader Sphingopyxis macrogoltabida 203N (NBRC 111659).</title>
        <authorList>
            <person name="Yoshiyuki O."/>
            <person name="Shouta N."/>
            <person name="Nagata Y."/>
            <person name="Numata M."/>
            <person name="Tsuchikane K."/>
            <person name="Hosoyama A."/>
            <person name="Yamazoe A."/>
            <person name="Tsuda M."/>
            <person name="Fujita N."/>
            <person name="Kawai F."/>
        </authorList>
    </citation>
    <scope>NUCLEOTIDE SEQUENCE [LARGE SCALE GENOMIC DNA]</scope>
    <source>
        <strain evidence="7">203N</strain>
        <plasmid evidence="7">unnamed1</plasmid>
    </source>
</reference>
<dbReference type="InterPro" id="IPR016163">
    <property type="entry name" value="Ald_DH_C"/>
</dbReference>
<protein>
    <recommendedName>
        <fullName evidence="5">Aldehyde dehydrogenase domain-containing protein</fullName>
    </recommendedName>
</protein>
<dbReference type="SUPFAM" id="SSF53720">
    <property type="entry name" value="ALDH-like"/>
    <property type="match status" value="1"/>
</dbReference>
<dbReference type="CDD" id="cd07139">
    <property type="entry name" value="ALDH_AldA-Rv0768"/>
    <property type="match status" value="1"/>
</dbReference>
<dbReference type="InterPro" id="IPR016161">
    <property type="entry name" value="Ald_DH/histidinol_DH"/>
</dbReference>
<dbReference type="KEGG" id="smaz:LH19_26380"/>
<dbReference type="EMBL" id="CP013345">
    <property type="protein sequence ID" value="AMU92569.1"/>
    <property type="molecule type" value="Genomic_DNA"/>
</dbReference>
<reference evidence="6 7" key="2">
    <citation type="journal article" date="2016" name="Genome Announc.">
        <title>Complete Genome Sequence of Sphingopyxis macrogoltabida Strain 203N (NBRC 111659), a Polyethylene Glycol Degrader.</title>
        <authorList>
            <person name="Ohtsubo Y."/>
            <person name="Nonoyama S."/>
            <person name="Nagata Y."/>
            <person name="Numata M."/>
            <person name="Tsuchikane K."/>
            <person name="Hosoyama A."/>
            <person name="Yamazoe A."/>
            <person name="Tsuda M."/>
            <person name="Fujita N."/>
            <person name="Kawai F."/>
        </authorList>
    </citation>
    <scope>NUCLEOTIDE SEQUENCE [LARGE SCALE GENOMIC DNA]</scope>
    <source>
        <strain evidence="6 7">203N</strain>
    </source>
</reference>
<feature type="active site" evidence="3">
    <location>
        <position position="250"/>
    </location>
</feature>
<evidence type="ECO:0000259" key="5">
    <source>
        <dbReference type="Pfam" id="PF00171"/>
    </source>
</evidence>
<evidence type="ECO:0000313" key="7">
    <source>
        <dbReference type="Proteomes" id="UP000076088"/>
    </source>
</evidence>
<dbReference type="PROSITE" id="PS00687">
    <property type="entry name" value="ALDEHYDE_DEHYDR_GLU"/>
    <property type="match status" value="1"/>
</dbReference>
<dbReference type="GO" id="GO:0016620">
    <property type="term" value="F:oxidoreductase activity, acting on the aldehyde or oxo group of donors, NAD or NADP as acceptor"/>
    <property type="evidence" value="ECO:0007669"/>
    <property type="project" value="InterPro"/>
</dbReference>
<dbReference type="InterPro" id="IPR015590">
    <property type="entry name" value="Aldehyde_DH_dom"/>
</dbReference>
<comment type="similarity">
    <text evidence="1 4">Belongs to the aldehyde dehydrogenase family.</text>
</comment>
<accession>A0AAC9AZD0</accession>
<dbReference type="Gene3D" id="3.40.605.10">
    <property type="entry name" value="Aldehyde Dehydrogenase, Chain A, domain 1"/>
    <property type="match status" value="1"/>
</dbReference>
<dbReference type="RefSeq" id="WP_054734551.1">
    <property type="nucleotide sequence ID" value="NZ_CP009430.1"/>
</dbReference>
<evidence type="ECO:0000256" key="3">
    <source>
        <dbReference type="PROSITE-ProRule" id="PRU10007"/>
    </source>
</evidence>
<geneLocation type="plasmid" evidence="6 7">
    <name>unnamed1</name>
</geneLocation>
<organism evidence="6 7">
    <name type="scientific">Sphingopyxis macrogoltabida</name>
    <name type="common">Sphingomonas macrogoltabidus</name>
    <dbReference type="NCBI Taxonomy" id="33050"/>
    <lineage>
        <taxon>Bacteria</taxon>
        <taxon>Pseudomonadati</taxon>
        <taxon>Pseudomonadota</taxon>
        <taxon>Alphaproteobacteria</taxon>
        <taxon>Sphingomonadales</taxon>
        <taxon>Sphingomonadaceae</taxon>
        <taxon>Sphingopyxis</taxon>
    </lineage>
</organism>
<dbReference type="PANTHER" id="PTHR42804:SF1">
    <property type="entry name" value="ALDEHYDE DEHYDROGENASE-RELATED"/>
    <property type="match status" value="1"/>
</dbReference>
<dbReference type="Pfam" id="PF00171">
    <property type="entry name" value="Aldedh"/>
    <property type="match status" value="1"/>
</dbReference>
<dbReference type="Gene3D" id="3.40.309.10">
    <property type="entry name" value="Aldehyde Dehydrogenase, Chain A, domain 2"/>
    <property type="match status" value="1"/>
</dbReference>
<dbReference type="AlphaFoldDB" id="A0AAC9AZD0"/>
<dbReference type="InterPro" id="IPR016162">
    <property type="entry name" value="Ald_DH_N"/>
</dbReference>
<evidence type="ECO:0000256" key="4">
    <source>
        <dbReference type="RuleBase" id="RU003345"/>
    </source>
</evidence>
<keyword evidence="2 4" id="KW-0560">Oxidoreductase</keyword>
<dbReference type="InterPro" id="IPR029510">
    <property type="entry name" value="Ald_DH_CS_GLU"/>
</dbReference>
<proteinExistence type="inferred from homology"/>